<dbReference type="EMBL" id="QPJY01000001">
    <property type="protein sequence ID" value="RCX33318.1"/>
    <property type="molecule type" value="Genomic_DNA"/>
</dbReference>
<dbReference type="InterPro" id="IPR012312">
    <property type="entry name" value="Hemerythrin-like"/>
</dbReference>
<keyword evidence="2" id="KW-0813">Transport</keyword>
<evidence type="ECO:0000256" key="1">
    <source>
        <dbReference type="ARBA" id="ARBA00010587"/>
    </source>
</evidence>
<dbReference type="PROSITE" id="PS00550">
    <property type="entry name" value="HEMERYTHRINS"/>
    <property type="match status" value="1"/>
</dbReference>
<dbReference type="GO" id="GO:0046872">
    <property type="term" value="F:metal ion binding"/>
    <property type="evidence" value="ECO:0007669"/>
    <property type="project" value="UniProtKB-KW"/>
</dbReference>
<name>A0A369CJ53_9GAMM</name>
<dbReference type="InterPro" id="IPR035938">
    <property type="entry name" value="Hemerythrin-like_sf"/>
</dbReference>
<protein>
    <submittedName>
        <fullName evidence="6">Hemerythrin</fullName>
    </submittedName>
</protein>
<feature type="domain" description="Hemerythrin-like" evidence="5">
    <location>
        <begin position="13"/>
        <end position="123"/>
    </location>
</feature>
<dbReference type="NCBIfam" id="TIGR02481">
    <property type="entry name" value="hemeryth_dom"/>
    <property type="match status" value="1"/>
</dbReference>
<dbReference type="CDD" id="cd12107">
    <property type="entry name" value="Hemerythrin"/>
    <property type="match status" value="1"/>
</dbReference>
<evidence type="ECO:0000313" key="7">
    <source>
        <dbReference type="Proteomes" id="UP000252707"/>
    </source>
</evidence>
<dbReference type="GO" id="GO:0005344">
    <property type="term" value="F:oxygen carrier activity"/>
    <property type="evidence" value="ECO:0007669"/>
    <property type="project" value="UniProtKB-KW"/>
</dbReference>
<evidence type="ECO:0000259" key="5">
    <source>
        <dbReference type="Pfam" id="PF01814"/>
    </source>
</evidence>
<dbReference type="Proteomes" id="UP000252707">
    <property type="component" value="Unassembled WGS sequence"/>
</dbReference>
<keyword evidence="4" id="KW-0408">Iron</keyword>
<dbReference type="SUPFAM" id="SSF47188">
    <property type="entry name" value="Hemerythrin-like"/>
    <property type="match status" value="1"/>
</dbReference>
<dbReference type="Pfam" id="PF01814">
    <property type="entry name" value="Hemerythrin"/>
    <property type="match status" value="1"/>
</dbReference>
<reference evidence="6 7" key="1">
    <citation type="submission" date="2018-07" db="EMBL/GenBank/DDBJ databases">
        <title>Genomic Encyclopedia of Type Strains, Phase IV (KMG-IV): sequencing the most valuable type-strain genomes for metagenomic binning, comparative biology and taxonomic classification.</title>
        <authorList>
            <person name="Goeker M."/>
        </authorList>
    </citation>
    <scope>NUCLEOTIDE SEQUENCE [LARGE SCALE GENOMIC DNA]</scope>
    <source>
        <strain evidence="6 7">DSM 26407</strain>
    </source>
</reference>
<evidence type="ECO:0000256" key="2">
    <source>
        <dbReference type="ARBA" id="ARBA00022621"/>
    </source>
</evidence>
<proteinExistence type="inferred from homology"/>
<comment type="similarity">
    <text evidence="1">Belongs to the hemerythrin family.</text>
</comment>
<gene>
    <name evidence="6" type="ORF">DFQ59_101619</name>
</gene>
<dbReference type="OrthoDB" id="5296936at2"/>
<dbReference type="Gene3D" id="1.20.120.50">
    <property type="entry name" value="Hemerythrin-like"/>
    <property type="match status" value="1"/>
</dbReference>
<keyword evidence="2" id="KW-0561">Oxygen transport</keyword>
<keyword evidence="7" id="KW-1185">Reference proteome</keyword>
<evidence type="ECO:0000256" key="4">
    <source>
        <dbReference type="ARBA" id="ARBA00023004"/>
    </source>
</evidence>
<dbReference type="PANTHER" id="PTHR37164">
    <property type="entry name" value="BACTERIOHEMERYTHRIN"/>
    <property type="match status" value="1"/>
</dbReference>
<keyword evidence="3" id="KW-0479">Metal-binding</keyword>
<sequence length="139" mass="15586">MTQLTWSEAMRFGVEIMDEEHEAAVAEINALGELAGGDSARLRAALAAFAEHCRIHFGHEEALMEECDFPAHSVHAAEHQRVLAELGSVIERLDAGDRDFVADYVTRVLPEWLLAHLRTMDMVTAGFIIHSRERRADTF</sequence>
<dbReference type="AlphaFoldDB" id="A0A369CJ53"/>
<accession>A0A369CJ53</accession>
<evidence type="ECO:0000256" key="3">
    <source>
        <dbReference type="ARBA" id="ARBA00022723"/>
    </source>
</evidence>
<dbReference type="InterPro" id="IPR012827">
    <property type="entry name" value="Hemerythrin_metal-bd"/>
</dbReference>
<organism evidence="6 7">
    <name type="scientific">Thioalbus denitrificans</name>
    <dbReference type="NCBI Taxonomy" id="547122"/>
    <lineage>
        <taxon>Bacteria</taxon>
        <taxon>Pseudomonadati</taxon>
        <taxon>Pseudomonadota</taxon>
        <taxon>Gammaproteobacteria</taxon>
        <taxon>Chromatiales</taxon>
        <taxon>Ectothiorhodospiraceae</taxon>
        <taxon>Thioalbus</taxon>
    </lineage>
</organism>
<dbReference type="RefSeq" id="WP_114278170.1">
    <property type="nucleotide sequence ID" value="NZ_QPJY01000001.1"/>
</dbReference>
<comment type="caution">
    <text evidence="6">The sequence shown here is derived from an EMBL/GenBank/DDBJ whole genome shotgun (WGS) entry which is preliminary data.</text>
</comment>
<dbReference type="PANTHER" id="PTHR37164:SF1">
    <property type="entry name" value="BACTERIOHEMERYTHRIN"/>
    <property type="match status" value="1"/>
</dbReference>
<dbReference type="InterPro" id="IPR016131">
    <property type="entry name" value="Haemerythrin_Fe_BS"/>
</dbReference>
<evidence type="ECO:0000313" key="6">
    <source>
        <dbReference type="EMBL" id="RCX33318.1"/>
    </source>
</evidence>
<dbReference type="InterPro" id="IPR050669">
    <property type="entry name" value="Hemerythrin"/>
</dbReference>